<reference evidence="1 3" key="1">
    <citation type="submission" date="2016-10" db="EMBL/GenBank/DDBJ databases">
        <authorList>
            <person name="de Groot N.N."/>
        </authorList>
    </citation>
    <scope>NUCLEOTIDE SEQUENCE [LARGE SCALE GENOMIC DNA]</scope>
    <source>
        <strain evidence="1 3">CGMCC 1.6848</strain>
    </source>
</reference>
<dbReference type="AlphaFoldDB" id="A0A1I2Y4K2"/>
<evidence type="ECO:0000313" key="4">
    <source>
        <dbReference type="Proteomes" id="UP000294489"/>
    </source>
</evidence>
<dbReference type="EMBL" id="SOEC01000001">
    <property type="protein sequence ID" value="TDX32933.1"/>
    <property type="molecule type" value="Genomic_DNA"/>
</dbReference>
<dbReference type="OrthoDB" id="6169168at2"/>
<gene>
    <name evidence="2" type="ORF">DFO67_101229</name>
    <name evidence="1" type="ORF">SAMN04487959_101227</name>
</gene>
<evidence type="ECO:0000313" key="3">
    <source>
        <dbReference type="Proteomes" id="UP000199040"/>
    </source>
</evidence>
<dbReference type="Proteomes" id="UP000199040">
    <property type="component" value="Unassembled WGS sequence"/>
</dbReference>
<evidence type="ECO:0000313" key="1">
    <source>
        <dbReference type="EMBL" id="SFH20585.1"/>
    </source>
</evidence>
<accession>A0A1I2Y4K2</accession>
<sequence>MAKRSFKITPIADVRHGRLKQPDYWALVETTGGEAKEIDRYPSYPEALRANREICSRLPH</sequence>
<name>A0A1I2Y4K2_9GAMM</name>
<keyword evidence="3" id="KW-1185">Reference proteome</keyword>
<organism evidence="1 3">
    <name type="scientific">Modicisalibacter xianhensis</name>
    <dbReference type="NCBI Taxonomy" id="442341"/>
    <lineage>
        <taxon>Bacteria</taxon>
        <taxon>Pseudomonadati</taxon>
        <taxon>Pseudomonadota</taxon>
        <taxon>Gammaproteobacteria</taxon>
        <taxon>Oceanospirillales</taxon>
        <taxon>Halomonadaceae</taxon>
        <taxon>Modicisalibacter</taxon>
    </lineage>
</organism>
<dbReference type="EMBL" id="FOPY01000001">
    <property type="protein sequence ID" value="SFH20585.1"/>
    <property type="molecule type" value="Genomic_DNA"/>
</dbReference>
<reference evidence="2 4" key="2">
    <citation type="submission" date="2019-03" db="EMBL/GenBank/DDBJ databases">
        <title>Freshwater and sediment microbial communities from various areas in North America, analyzing microbe dynamics in response to fracking.</title>
        <authorList>
            <person name="Lamendella R."/>
        </authorList>
    </citation>
    <scope>NUCLEOTIDE SEQUENCE [LARGE SCALE GENOMIC DNA]</scope>
    <source>
        <strain evidence="2 4">6_TX</strain>
    </source>
</reference>
<evidence type="ECO:0000313" key="2">
    <source>
        <dbReference type="EMBL" id="TDX32933.1"/>
    </source>
</evidence>
<protein>
    <submittedName>
        <fullName evidence="1">Uncharacterized protein</fullName>
    </submittedName>
</protein>
<dbReference type="Proteomes" id="UP000294489">
    <property type="component" value="Unassembled WGS sequence"/>
</dbReference>
<dbReference type="STRING" id="442341.SAMN04487959_101227"/>
<proteinExistence type="predicted"/>
<dbReference type="RefSeq" id="WP_092842794.1">
    <property type="nucleotide sequence ID" value="NZ_FOPY01000001.1"/>
</dbReference>